<feature type="compositionally biased region" description="Basic and acidic residues" evidence="11">
    <location>
        <begin position="64"/>
        <end position="81"/>
    </location>
</feature>
<dbReference type="EC" id="3.6.5.4" evidence="10"/>
<evidence type="ECO:0000256" key="4">
    <source>
        <dbReference type="ARBA" id="ARBA00022741"/>
    </source>
</evidence>
<dbReference type="EMBL" id="JAPYKO010000015">
    <property type="protein sequence ID" value="MEI9404485.1"/>
    <property type="molecule type" value="Genomic_DNA"/>
</dbReference>
<dbReference type="Proteomes" id="UP001366503">
    <property type="component" value="Unassembled WGS sequence"/>
</dbReference>
<feature type="compositionally biased region" description="Pro residues" evidence="11">
    <location>
        <begin position="258"/>
        <end position="269"/>
    </location>
</feature>
<dbReference type="SUPFAM" id="SSF52540">
    <property type="entry name" value="P-loop containing nucleoside triphosphate hydrolases"/>
    <property type="match status" value="1"/>
</dbReference>
<evidence type="ECO:0000256" key="8">
    <source>
        <dbReference type="ARBA" id="ARBA00023170"/>
    </source>
</evidence>
<keyword evidence="14" id="KW-1185">Reference proteome</keyword>
<protein>
    <recommendedName>
        <fullName evidence="10">Signal recognition particle receptor FtsY</fullName>
        <shortName evidence="10">SRP receptor</shortName>
        <ecNumber evidence="10">3.6.5.4</ecNumber>
    </recommendedName>
</protein>
<dbReference type="Gene3D" id="1.20.120.140">
    <property type="entry name" value="Signal recognition particle SRP54, nucleotide-binding domain"/>
    <property type="match status" value="1"/>
</dbReference>
<keyword evidence="8 10" id="KW-0675">Receptor</keyword>
<evidence type="ECO:0000256" key="7">
    <source>
        <dbReference type="ARBA" id="ARBA00023136"/>
    </source>
</evidence>
<feature type="compositionally biased region" description="Pro residues" evidence="11">
    <location>
        <begin position="139"/>
        <end position="179"/>
    </location>
</feature>
<dbReference type="HAMAP" id="MF_00920">
    <property type="entry name" value="FtsY"/>
    <property type="match status" value="1"/>
</dbReference>
<dbReference type="InterPro" id="IPR003593">
    <property type="entry name" value="AAA+_ATPase"/>
</dbReference>
<dbReference type="SMART" id="SM00382">
    <property type="entry name" value="AAA"/>
    <property type="match status" value="1"/>
</dbReference>
<feature type="compositionally biased region" description="Low complexity" evidence="11">
    <location>
        <begin position="247"/>
        <end position="257"/>
    </location>
</feature>
<dbReference type="PANTHER" id="PTHR43134">
    <property type="entry name" value="SIGNAL RECOGNITION PARTICLE RECEPTOR SUBUNIT ALPHA"/>
    <property type="match status" value="1"/>
</dbReference>
<keyword evidence="6 10" id="KW-0342">GTP-binding</keyword>
<dbReference type="CDD" id="cd17874">
    <property type="entry name" value="FtsY"/>
    <property type="match status" value="1"/>
</dbReference>
<dbReference type="PROSITE" id="PS00300">
    <property type="entry name" value="SRP54"/>
    <property type="match status" value="1"/>
</dbReference>
<proteinExistence type="inferred from homology"/>
<evidence type="ECO:0000256" key="3">
    <source>
        <dbReference type="ARBA" id="ARBA00022490"/>
    </source>
</evidence>
<dbReference type="NCBIfam" id="TIGR00064">
    <property type="entry name" value="ftsY"/>
    <property type="match status" value="1"/>
</dbReference>
<sequence>MAGFFKKIFSFGKKEVVEERVDETAPLPPIKWDALDTLKPEAEQAAPEVSAREQEPASYPPLDGEGRHEVARRDDGADVGHPRAALGTSPIGGEVEPTPQPAPEEPKPEPAPTIPPTPEPIVPAEPEPLPRPEPEEEPQPAPEKPEPPAPEEVPPVQPEPLPAPTPEPAPQEVPAPAPTQPDIEPSRPEPQPEQPPVEVPAPPAEVPVETPAPIEVPPAAPPSVEPSAEADAEISPPIRQPAPVEPQPIHAEIAPEPEALPSPPMPAPPAGKVTVSKKVEQKAEPVKAPEPAPRRSWFQRMREGLARSSRELTGNIAGVFTKRKLDEDTLQDLEDVLIRADLGVETALRVTDSLASSRYGRDVSDAEVRAVMAAEVEKVLTPVAKPLELDLSHKPHVILVVGVNGTGKTTTIGKLAAKLTDGGLKVMLAAGDTFRAAAIEQLKIWGERTKSPVIATKLGADAAGLAYDAFEKAKEAGSDVLIIDTAGRLQNKTELMAELEKIVRVLGKLDPEAPHTVLQTVDATTGQNALNQVEIFRNVAGVNGLVMTKLDGTARGGILVAIAAKHRLPVYFIGVGEQVDDLEPFSASEFARAIAGVA</sequence>
<organism evidence="13 14">
    <name type="scientific">Mesorhizobium argentiipisi</name>
    <dbReference type="NCBI Taxonomy" id="3015175"/>
    <lineage>
        <taxon>Bacteria</taxon>
        <taxon>Pseudomonadati</taxon>
        <taxon>Pseudomonadota</taxon>
        <taxon>Alphaproteobacteria</taxon>
        <taxon>Hyphomicrobiales</taxon>
        <taxon>Phyllobacteriaceae</taxon>
        <taxon>Mesorhizobium</taxon>
    </lineage>
</organism>
<evidence type="ECO:0000313" key="14">
    <source>
        <dbReference type="Proteomes" id="UP001366503"/>
    </source>
</evidence>
<comment type="similarity">
    <text evidence="10">Belongs to the GTP-binding SRP family. FtsY subfamily.</text>
</comment>
<evidence type="ECO:0000256" key="10">
    <source>
        <dbReference type="HAMAP-Rule" id="MF_00920"/>
    </source>
</evidence>
<comment type="function">
    <text evidence="10">Involved in targeting and insertion of nascent membrane proteins into the cytoplasmic membrane. Acts as a receptor for the complex formed by the signal recognition particle (SRP) and the ribosome-nascent chain (RNC). Interaction with SRP-RNC leads to the transfer of the RNC complex to the Sec translocase for insertion into the membrane, the hydrolysis of GTP by both Ffh and FtsY, and the dissociation of the SRP-FtsY complex into the individual components.</text>
</comment>
<feature type="compositionally biased region" description="Pro residues" evidence="11">
    <location>
        <begin position="188"/>
        <end position="205"/>
    </location>
</feature>
<feature type="compositionally biased region" description="Pro residues" evidence="11">
    <location>
        <begin position="214"/>
        <end position="224"/>
    </location>
</feature>
<keyword evidence="7 10" id="KW-0472">Membrane</keyword>
<dbReference type="InterPro" id="IPR000897">
    <property type="entry name" value="SRP54_GTPase_dom"/>
</dbReference>
<dbReference type="Pfam" id="PF02881">
    <property type="entry name" value="SRP54_N"/>
    <property type="match status" value="1"/>
</dbReference>
<dbReference type="InterPro" id="IPR004390">
    <property type="entry name" value="SR_rcpt_FtsY"/>
</dbReference>
<feature type="domain" description="SRP54-type proteins GTP-binding" evidence="12">
    <location>
        <begin position="569"/>
        <end position="582"/>
    </location>
</feature>
<evidence type="ECO:0000256" key="9">
    <source>
        <dbReference type="ARBA" id="ARBA00048027"/>
    </source>
</evidence>
<evidence type="ECO:0000313" key="13">
    <source>
        <dbReference type="EMBL" id="MEI9404485.1"/>
    </source>
</evidence>
<comment type="catalytic activity">
    <reaction evidence="9 10">
        <text>GTP + H2O = GDP + phosphate + H(+)</text>
        <dbReference type="Rhea" id="RHEA:19669"/>
        <dbReference type="ChEBI" id="CHEBI:15377"/>
        <dbReference type="ChEBI" id="CHEBI:15378"/>
        <dbReference type="ChEBI" id="CHEBI:37565"/>
        <dbReference type="ChEBI" id="CHEBI:43474"/>
        <dbReference type="ChEBI" id="CHEBI:58189"/>
        <dbReference type="EC" id="3.6.5.4"/>
    </reaction>
</comment>
<evidence type="ECO:0000256" key="11">
    <source>
        <dbReference type="SAM" id="MobiDB-lite"/>
    </source>
</evidence>
<keyword evidence="5 10" id="KW-0378">Hydrolase</keyword>
<evidence type="ECO:0000256" key="6">
    <source>
        <dbReference type="ARBA" id="ARBA00023134"/>
    </source>
</evidence>
<comment type="subunit">
    <text evidence="10">Part of the signal recognition particle protein translocation system, which is composed of SRP and FtsY. SRP is a ribonucleoprotein composed of Ffh and a 4.5S RNA molecule.</text>
</comment>
<comment type="subcellular location">
    <subcellularLocation>
        <location evidence="1">Cell inner membrane</location>
        <topology evidence="1">Peripheral membrane protein</topology>
        <orientation evidence="1">Cytoplasmic side</orientation>
    </subcellularLocation>
    <subcellularLocation>
        <location evidence="10">Cell membrane</location>
        <topology evidence="10">Peripheral membrane protein</topology>
        <orientation evidence="10">Cytoplasmic side</orientation>
    </subcellularLocation>
    <subcellularLocation>
        <location evidence="10">Cytoplasm</location>
    </subcellularLocation>
</comment>
<dbReference type="InterPro" id="IPR027417">
    <property type="entry name" value="P-loop_NTPase"/>
</dbReference>
<evidence type="ECO:0000256" key="2">
    <source>
        <dbReference type="ARBA" id="ARBA00022475"/>
    </source>
</evidence>
<reference evidence="13 14" key="1">
    <citation type="submission" date="2022-12" db="EMBL/GenBank/DDBJ databases">
        <authorList>
            <person name="Muema E."/>
        </authorList>
    </citation>
    <scope>NUCLEOTIDE SEQUENCE [LARGE SCALE GENOMIC DNA]</scope>
    <source>
        <strain evidence="14">1330</strain>
    </source>
</reference>
<dbReference type="Pfam" id="PF00448">
    <property type="entry name" value="SRP54"/>
    <property type="match status" value="1"/>
</dbReference>
<dbReference type="InterPro" id="IPR042101">
    <property type="entry name" value="SRP54_N_sf"/>
</dbReference>
<feature type="binding site" evidence="10">
    <location>
        <begin position="402"/>
        <end position="409"/>
    </location>
    <ligand>
        <name>GTP</name>
        <dbReference type="ChEBI" id="CHEBI:37565"/>
    </ligand>
</feature>
<feature type="compositionally biased region" description="Pro residues" evidence="11">
    <location>
        <begin position="98"/>
        <end position="127"/>
    </location>
</feature>
<comment type="caution">
    <text evidence="13">The sequence shown here is derived from an EMBL/GenBank/DDBJ whole genome shotgun (WGS) entry which is preliminary data.</text>
</comment>
<evidence type="ECO:0000259" key="12">
    <source>
        <dbReference type="PROSITE" id="PS00300"/>
    </source>
</evidence>
<dbReference type="SMART" id="SM00962">
    <property type="entry name" value="SRP54"/>
    <property type="match status" value="1"/>
</dbReference>
<evidence type="ECO:0000256" key="5">
    <source>
        <dbReference type="ARBA" id="ARBA00022801"/>
    </source>
</evidence>
<keyword evidence="2 10" id="KW-1003">Cell membrane</keyword>
<dbReference type="RefSeq" id="WP_337094766.1">
    <property type="nucleotide sequence ID" value="NZ_JAPYKO010000015.1"/>
</dbReference>
<name>A0ABU8KH97_9HYPH</name>
<feature type="compositionally biased region" description="Basic and acidic residues" evidence="11">
    <location>
        <begin position="277"/>
        <end position="287"/>
    </location>
</feature>
<feature type="binding site" evidence="10">
    <location>
        <begin position="548"/>
        <end position="551"/>
    </location>
    <ligand>
        <name>GTP</name>
        <dbReference type="ChEBI" id="CHEBI:37565"/>
    </ligand>
</feature>
<dbReference type="InterPro" id="IPR013822">
    <property type="entry name" value="Signal_recog_particl_SRP54_hlx"/>
</dbReference>
<dbReference type="Gene3D" id="3.40.50.300">
    <property type="entry name" value="P-loop containing nucleotide triphosphate hydrolases"/>
    <property type="match status" value="1"/>
</dbReference>
<dbReference type="SUPFAM" id="SSF47364">
    <property type="entry name" value="Domain of the SRP/SRP receptor G-proteins"/>
    <property type="match status" value="1"/>
</dbReference>
<keyword evidence="3 10" id="KW-0963">Cytoplasm</keyword>
<feature type="region of interest" description="Disordered" evidence="11">
    <location>
        <begin position="19"/>
        <end position="291"/>
    </location>
</feature>
<gene>
    <name evidence="10 13" type="primary">ftsY</name>
    <name evidence="13" type="ORF">O7A05_20325</name>
</gene>
<keyword evidence="4 10" id="KW-0547">Nucleotide-binding</keyword>
<dbReference type="PANTHER" id="PTHR43134:SF1">
    <property type="entry name" value="SIGNAL RECOGNITION PARTICLE RECEPTOR SUBUNIT ALPHA"/>
    <property type="match status" value="1"/>
</dbReference>
<feature type="binding site" evidence="10">
    <location>
        <begin position="484"/>
        <end position="488"/>
    </location>
    <ligand>
        <name>GTP</name>
        <dbReference type="ChEBI" id="CHEBI:37565"/>
    </ligand>
</feature>
<feature type="compositionally biased region" description="Basic and acidic residues" evidence="11">
    <location>
        <begin position="33"/>
        <end position="42"/>
    </location>
</feature>
<evidence type="ECO:0000256" key="1">
    <source>
        <dbReference type="ARBA" id="ARBA00004515"/>
    </source>
</evidence>
<accession>A0ABU8KH97</accession>
<dbReference type="SMART" id="SM00963">
    <property type="entry name" value="SRP54_N"/>
    <property type="match status" value="1"/>
</dbReference>
<dbReference type="InterPro" id="IPR036225">
    <property type="entry name" value="SRP/SRP_N"/>
</dbReference>